<evidence type="ECO:0000313" key="3">
    <source>
        <dbReference type="EMBL" id="KIL53036.1"/>
    </source>
</evidence>
<name>A0A0C2W8Y8_9BACL</name>
<dbReference type="Pfam" id="PF04231">
    <property type="entry name" value="Endonuclease_1"/>
    <property type="match status" value="1"/>
</dbReference>
<keyword evidence="4" id="KW-1185">Reference proteome</keyword>
<dbReference type="Proteomes" id="UP000031972">
    <property type="component" value="Unassembled WGS sequence"/>
</dbReference>
<dbReference type="GO" id="GO:0004518">
    <property type="term" value="F:nuclease activity"/>
    <property type="evidence" value="ECO:0007669"/>
    <property type="project" value="UniProtKB-KW"/>
</dbReference>
<dbReference type="OrthoDB" id="9801679at2"/>
<protein>
    <submittedName>
        <fullName evidence="3">Nuclease</fullName>
    </submittedName>
</protein>
<keyword evidence="1" id="KW-0540">Nuclease</keyword>
<reference evidence="3 4" key="1">
    <citation type="submission" date="2015-01" db="EMBL/GenBank/DDBJ databases">
        <title>Jeotgalibacillus campisalis genome sequencing.</title>
        <authorList>
            <person name="Goh K.M."/>
            <person name="Chan K.-G."/>
            <person name="Yaakop A.S."/>
            <person name="Ee R."/>
            <person name="Gan H.M."/>
            <person name="Chan C.S."/>
        </authorList>
    </citation>
    <scope>NUCLEOTIDE SEQUENCE [LARGE SCALE GENOMIC DNA]</scope>
    <source>
        <strain evidence="3 4">SF-57</strain>
    </source>
</reference>
<organism evidence="3 4">
    <name type="scientific">Jeotgalibacillus campisalis</name>
    <dbReference type="NCBI Taxonomy" id="220754"/>
    <lineage>
        <taxon>Bacteria</taxon>
        <taxon>Bacillati</taxon>
        <taxon>Bacillota</taxon>
        <taxon>Bacilli</taxon>
        <taxon>Bacillales</taxon>
        <taxon>Caryophanaceae</taxon>
        <taxon>Jeotgalibacillus</taxon>
    </lineage>
</organism>
<accession>A0A0C2W8Y8</accession>
<dbReference type="PANTHER" id="PTHR33607:SF2">
    <property type="entry name" value="ENDONUCLEASE-1"/>
    <property type="match status" value="1"/>
</dbReference>
<dbReference type="RefSeq" id="WP_041054015.1">
    <property type="nucleotide sequence ID" value="NZ_JXRR01000001.1"/>
</dbReference>
<dbReference type="AlphaFoldDB" id="A0A0C2W8Y8"/>
<comment type="caution">
    <text evidence="3">The sequence shown here is derived from an EMBL/GenBank/DDBJ whole genome shotgun (WGS) entry which is preliminary data.</text>
</comment>
<evidence type="ECO:0000313" key="4">
    <source>
        <dbReference type="Proteomes" id="UP000031972"/>
    </source>
</evidence>
<dbReference type="EMBL" id="JXRR01000001">
    <property type="protein sequence ID" value="KIL53036.1"/>
    <property type="molecule type" value="Genomic_DNA"/>
</dbReference>
<dbReference type="InterPro" id="IPR044925">
    <property type="entry name" value="His-Me_finger_sf"/>
</dbReference>
<dbReference type="PANTHER" id="PTHR33607">
    <property type="entry name" value="ENDONUCLEASE-1"/>
    <property type="match status" value="1"/>
</dbReference>
<proteinExistence type="predicted"/>
<dbReference type="GO" id="GO:0016787">
    <property type="term" value="F:hydrolase activity"/>
    <property type="evidence" value="ECO:0007669"/>
    <property type="project" value="UniProtKB-KW"/>
</dbReference>
<evidence type="ECO:0000256" key="1">
    <source>
        <dbReference type="ARBA" id="ARBA00022722"/>
    </source>
</evidence>
<dbReference type="PATRIC" id="fig|220754.4.peg.373"/>
<gene>
    <name evidence="3" type="ORF">KR50_03650</name>
</gene>
<sequence length="307" mass="35709">MSISPERFNALTAIEVQLQNIDQAIARHQEGKAAILQKESAYYDEAKDMKEISDYYAEIDFTIPDNVQLLTQELISRTHTAQLRYDPTDYVYPWVDLQPDGKLKSIYSGKKKDVEDVLQEDYQAALKRKSEIEQLKEENGLLNQQLSHIANQLKFNCEHVVPQSWFNEKEPMRGDLHHLFTCEPVCNSIRSNFHYHDFRDYSPEEAGISKVTTGCGKAENQLFEPEYAKGIVSRAMLYFFLRYKEGAVRAPGEGINRELLLKWHNEFPVTIYEKHRNQAIYEMQGNRNPYIDFPHLAETFSNSSRSE</sequence>
<keyword evidence="2" id="KW-0378">Hydrolase</keyword>
<dbReference type="InterPro" id="IPR007346">
    <property type="entry name" value="Endonuclease-I"/>
</dbReference>
<evidence type="ECO:0000256" key="2">
    <source>
        <dbReference type="ARBA" id="ARBA00022801"/>
    </source>
</evidence>
<dbReference type="SUPFAM" id="SSF54060">
    <property type="entry name" value="His-Me finger endonucleases"/>
    <property type="match status" value="1"/>
</dbReference>